<feature type="non-terminal residue" evidence="2">
    <location>
        <position position="1"/>
    </location>
</feature>
<evidence type="ECO:0000313" key="3">
    <source>
        <dbReference type="Proteomes" id="UP000663873"/>
    </source>
</evidence>
<evidence type="ECO:0000256" key="1">
    <source>
        <dbReference type="SAM" id="MobiDB-lite"/>
    </source>
</evidence>
<keyword evidence="3" id="KW-1185">Reference proteome</keyword>
<proteinExistence type="predicted"/>
<feature type="region of interest" description="Disordered" evidence="1">
    <location>
        <begin position="1"/>
        <end position="29"/>
    </location>
</feature>
<sequence length="55" mass="5939">MPTLKNLSNDNTNDLLLENQQTTRPSPTIITNHRAHPVASANLLAKTVSSSIADL</sequence>
<dbReference type="Proteomes" id="UP000663873">
    <property type="component" value="Unassembled WGS sequence"/>
</dbReference>
<feature type="compositionally biased region" description="Low complexity" evidence="1">
    <location>
        <begin position="1"/>
        <end position="23"/>
    </location>
</feature>
<organism evidence="2 3">
    <name type="scientific">Rotaria socialis</name>
    <dbReference type="NCBI Taxonomy" id="392032"/>
    <lineage>
        <taxon>Eukaryota</taxon>
        <taxon>Metazoa</taxon>
        <taxon>Spiralia</taxon>
        <taxon>Gnathifera</taxon>
        <taxon>Rotifera</taxon>
        <taxon>Eurotatoria</taxon>
        <taxon>Bdelloidea</taxon>
        <taxon>Philodinida</taxon>
        <taxon>Philodinidae</taxon>
        <taxon>Rotaria</taxon>
    </lineage>
</organism>
<dbReference type="EMBL" id="CAJOBP010098806">
    <property type="protein sequence ID" value="CAF4970119.1"/>
    <property type="molecule type" value="Genomic_DNA"/>
</dbReference>
<dbReference type="AlphaFoldDB" id="A0A821YZB7"/>
<name>A0A821YZB7_9BILA</name>
<evidence type="ECO:0000313" key="2">
    <source>
        <dbReference type="EMBL" id="CAF4970119.1"/>
    </source>
</evidence>
<protein>
    <submittedName>
        <fullName evidence="2">Uncharacterized protein</fullName>
    </submittedName>
</protein>
<gene>
    <name evidence="2" type="ORF">UJA718_LOCUS48715</name>
</gene>
<comment type="caution">
    <text evidence="2">The sequence shown here is derived from an EMBL/GenBank/DDBJ whole genome shotgun (WGS) entry which is preliminary data.</text>
</comment>
<reference evidence="2" key="1">
    <citation type="submission" date="2021-02" db="EMBL/GenBank/DDBJ databases">
        <authorList>
            <person name="Nowell W R."/>
        </authorList>
    </citation>
    <scope>NUCLEOTIDE SEQUENCE</scope>
</reference>
<accession>A0A821YZB7</accession>